<evidence type="ECO:0000256" key="1">
    <source>
        <dbReference type="SAM" id="MobiDB-lite"/>
    </source>
</evidence>
<evidence type="ECO:0000313" key="2">
    <source>
        <dbReference type="EMBL" id="EJK46327.1"/>
    </source>
</evidence>
<sequence length="188" mass="19576">MDWTSVNHSNWQGQEGLPGSVTIGLPLDLDEGTLSMSAFDNGRRLGATKDGSGGEDCWFTVSGVPCTIGISIEVELLHVLRCASPTDDPWRSHANPQSSVPPPPIHVSRPTFETALDGETSSLVGLQNAPHRQAKGRAAGGAMRGGGGARTRTGGHGVASRVEEGRRGDELLAATDPASLGLGMINLM</sequence>
<dbReference type="AlphaFoldDB" id="K0RI80"/>
<reference evidence="2 3" key="1">
    <citation type="journal article" date="2012" name="Genome Biol.">
        <title>Genome and low-iron response of an oceanic diatom adapted to chronic iron limitation.</title>
        <authorList>
            <person name="Lommer M."/>
            <person name="Specht M."/>
            <person name="Roy A.S."/>
            <person name="Kraemer L."/>
            <person name="Andreson R."/>
            <person name="Gutowska M.A."/>
            <person name="Wolf J."/>
            <person name="Bergner S.V."/>
            <person name="Schilhabel M.B."/>
            <person name="Klostermeier U.C."/>
            <person name="Beiko R.G."/>
            <person name="Rosenstiel P."/>
            <person name="Hippler M."/>
            <person name="Laroche J."/>
        </authorList>
    </citation>
    <scope>NUCLEOTIDE SEQUENCE [LARGE SCALE GENOMIC DNA]</scope>
    <source>
        <strain evidence="2 3">CCMP1005</strain>
    </source>
</reference>
<dbReference type="OrthoDB" id="236214at2759"/>
<gene>
    <name evidence="2" type="ORF">THAOC_35009</name>
</gene>
<dbReference type="Proteomes" id="UP000266841">
    <property type="component" value="Unassembled WGS sequence"/>
</dbReference>
<organism evidence="2 3">
    <name type="scientific">Thalassiosira oceanica</name>
    <name type="common">Marine diatom</name>
    <dbReference type="NCBI Taxonomy" id="159749"/>
    <lineage>
        <taxon>Eukaryota</taxon>
        <taxon>Sar</taxon>
        <taxon>Stramenopiles</taxon>
        <taxon>Ochrophyta</taxon>
        <taxon>Bacillariophyta</taxon>
        <taxon>Coscinodiscophyceae</taxon>
        <taxon>Thalassiosirophycidae</taxon>
        <taxon>Thalassiosirales</taxon>
        <taxon>Thalassiosiraceae</taxon>
        <taxon>Thalassiosira</taxon>
    </lineage>
</organism>
<name>K0RI80_THAOC</name>
<dbReference type="EMBL" id="AGNL01047822">
    <property type="protein sequence ID" value="EJK46327.1"/>
    <property type="molecule type" value="Genomic_DNA"/>
</dbReference>
<comment type="caution">
    <text evidence="2">The sequence shown here is derived from an EMBL/GenBank/DDBJ whole genome shotgun (WGS) entry which is preliminary data.</text>
</comment>
<accession>K0RI80</accession>
<evidence type="ECO:0000313" key="3">
    <source>
        <dbReference type="Proteomes" id="UP000266841"/>
    </source>
</evidence>
<feature type="compositionally biased region" description="Gly residues" evidence="1">
    <location>
        <begin position="138"/>
        <end position="157"/>
    </location>
</feature>
<keyword evidence="3" id="KW-1185">Reference proteome</keyword>
<proteinExistence type="predicted"/>
<feature type="region of interest" description="Disordered" evidence="1">
    <location>
        <begin position="128"/>
        <end position="164"/>
    </location>
</feature>
<protein>
    <submittedName>
        <fullName evidence="2">Uncharacterized protein</fullName>
    </submittedName>
</protein>